<accession>A0A643F7P8</accession>
<dbReference type="NCBIfam" id="TIGR04255">
    <property type="entry name" value="sporadTIGR04255"/>
    <property type="match status" value="1"/>
</dbReference>
<dbReference type="InterPro" id="IPR026349">
    <property type="entry name" value="CHP04255"/>
</dbReference>
<keyword evidence="2" id="KW-1185">Reference proteome</keyword>
<sequence>MRWIALEPMCYSHRTKVNSSICLRMPKPLPLKLKKEPLVEAACQLRVSSSVALNTFFPGLLLAKHQADVSDIQQLPTAMIPEQMRATQPEMSFVALVQLKFKGVLVLIGERSVTISNAAPYLGWSGFKPLIEEVFHDLLSSKLVPWVERYSIKYTNVLKAGEALNHLEALDWSLKIGDLTLNKNATFLRTETLTDGLTTIVSIGGGVTVQAAGQAPVQGSLIDIDTVCASNPQNTDMFLASMSSELDRIRGVNKAAFFECLTNEAINALDPVYE</sequence>
<name>A0A643F7P8_IDEDE</name>
<evidence type="ECO:0000313" key="1">
    <source>
        <dbReference type="EMBL" id="KAB0575359.1"/>
    </source>
</evidence>
<dbReference type="Proteomes" id="UP000430120">
    <property type="component" value="Unassembled WGS sequence"/>
</dbReference>
<dbReference type="OrthoDB" id="5767768at2"/>
<gene>
    <name evidence="1" type="ORF">F7Q92_18615</name>
</gene>
<evidence type="ECO:0000313" key="2">
    <source>
        <dbReference type="Proteomes" id="UP000430120"/>
    </source>
</evidence>
<dbReference type="AlphaFoldDB" id="A0A643F7P8"/>
<comment type="caution">
    <text evidence="1">The sequence shown here is derived from an EMBL/GenBank/DDBJ whole genome shotgun (WGS) entry which is preliminary data.</text>
</comment>
<organism evidence="1 2">
    <name type="scientific">Ideonella dechloratans</name>
    <dbReference type="NCBI Taxonomy" id="36863"/>
    <lineage>
        <taxon>Bacteria</taxon>
        <taxon>Pseudomonadati</taxon>
        <taxon>Pseudomonadota</taxon>
        <taxon>Betaproteobacteria</taxon>
        <taxon>Burkholderiales</taxon>
        <taxon>Sphaerotilaceae</taxon>
        <taxon>Ideonella</taxon>
    </lineage>
</organism>
<reference evidence="1 2" key="1">
    <citation type="submission" date="2019-09" db="EMBL/GenBank/DDBJ databases">
        <title>Draft genome sequences of 48 bacterial type strains from the CCUG.</title>
        <authorList>
            <person name="Tunovic T."/>
            <person name="Pineiro-Iglesias B."/>
            <person name="Unosson C."/>
            <person name="Inganas E."/>
            <person name="Ohlen M."/>
            <person name="Cardew S."/>
            <person name="Jensie-Markopoulos S."/>
            <person name="Salva-Serra F."/>
            <person name="Jaen-Luchoro D."/>
            <person name="Karlsson R."/>
            <person name="Svensson-Stadler L."/>
            <person name="Chun J."/>
            <person name="Moore E."/>
        </authorList>
    </citation>
    <scope>NUCLEOTIDE SEQUENCE [LARGE SCALE GENOMIC DNA]</scope>
    <source>
        <strain evidence="1 2">CCUG 30977</strain>
    </source>
</reference>
<protein>
    <submittedName>
        <fullName evidence="1">TIGR04255 family protein</fullName>
    </submittedName>
</protein>
<proteinExistence type="predicted"/>
<dbReference type="EMBL" id="VZPB01000064">
    <property type="protein sequence ID" value="KAB0575359.1"/>
    <property type="molecule type" value="Genomic_DNA"/>
</dbReference>